<dbReference type="AlphaFoldDB" id="A0A2T2WF42"/>
<name>A0A2T2WF42_9FIRM</name>
<evidence type="ECO:0000313" key="11">
    <source>
        <dbReference type="Proteomes" id="UP000241848"/>
    </source>
</evidence>
<dbReference type="SUPFAM" id="SSF52743">
    <property type="entry name" value="Subtilisin-like"/>
    <property type="match status" value="1"/>
</dbReference>
<dbReference type="InterPro" id="IPR023828">
    <property type="entry name" value="Peptidase_S8_Ser-AS"/>
</dbReference>
<dbReference type="InterPro" id="IPR050819">
    <property type="entry name" value="Tripeptidyl-peptidase_I"/>
</dbReference>
<dbReference type="GO" id="GO:0004252">
    <property type="term" value="F:serine-type endopeptidase activity"/>
    <property type="evidence" value="ECO:0007669"/>
    <property type="project" value="InterPro"/>
</dbReference>
<organism evidence="10 11">
    <name type="scientific">Sulfobacillus acidophilus</name>
    <dbReference type="NCBI Taxonomy" id="53633"/>
    <lineage>
        <taxon>Bacteria</taxon>
        <taxon>Bacillati</taxon>
        <taxon>Bacillota</taxon>
        <taxon>Clostridia</taxon>
        <taxon>Eubacteriales</taxon>
        <taxon>Clostridiales Family XVII. Incertae Sedis</taxon>
        <taxon>Sulfobacillus</taxon>
    </lineage>
</organism>
<gene>
    <name evidence="10" type="ORF">C7B45_13245</name>
</gene>
<feature type="signal peptide" evidence="8">
    <location>
        <begin position="1"/>
        <end position="27"/>
    </location>
</feature>
<protein>
    <submittedName>
        <fullName evidence="10">Peptidase S53</fullName>
    </submittedName>
</protein>
<evidence type="ECO:0000256" key="5">
    <source>
        <dbReference type="ARBA" id="ARBA00022825"/>
    </source>
</evidence>
<dbReference type="GO" id="GO:0008240">
    <property type="term" value="F:tripeptidyl-peptidase activity"/>
    <property type="evidence" value="ECO:0007669"/>
    <property type="project" value="TreeGrafter"/>
</dbReference>
<evidence type="ECO:0000313" key="10">
    <source>
        <dbReference type="EMBL" id="PSR20849.1"/>
    </source>
</evidence>
<dbReference type="Proteomes" id="UP000241848">
    <property type="component" value="Unassembled WGS sequence"/>
</dbReference>
<dbReference type="PANTHER" id="PTHR14218:SF15">
    <property type="entry name" value="TRIPEPTIDYL-PEPTIDASE 1"/>
    <property type="match status" value="1"/>
</dbReference>
<evidence type="ECO:0000256" key="8">
    <source>
        <dbReference type="SAM" id="SignalP"/>
    </source>
</evidence>
<keyword evidence="3" id="KW-0479">Metal-binding</keyword>
<accession>A0A2T2WF42</accession>
<evidence type="ECO:0000256" key="6">
    <source>
        <dbReference type="ARBA" id="ARBA00022837"/>
    </source>
</evidence>
<keyword evidence="4" id="KW-0378">Hydrolase</keyword>
<evidence type="ECO:0000256" key="3">
    <source>
        <dbReference type="ARBA" id="ARBA00022723"/>
    </source>
</evidence>
<evidence type="ECO:0000256" key="4">
    <source>
        <dbReference type="ARBA" id="ARBA00022801"/>
    </source>
</evidence>
<keyword evidence="2" id="KW-0645">Protease</keyword>
<feature type="domain" description="Peptidase S53" evidence="9">
    <location>
        <begin position="333"/>
        <end position="707"/>
    </location>
</feature>
<reference evidence="10 11" key="1">
    <citation type="journal article" date="2014" name="BMC Genomics">
        <title>Comparison of environmental and isolate Sulfobacillus genomes reveals diverse carbon, sulfur, nitrogen, and hydrogen metabolisms.</title>
        <authorList>
            <person name="Justice N.B."/>
            <person name="Norman A."/>
            <person name="Brown C.T."/>
            <person name="Singh A."/>
            <person name="Thomas B.C."/>
            <person name="Banfield J.F."/>
        </authorList>
    </citation>
    <scope>NUCLEOTIDE SEQUENCE [LARGE SCALE GENOMIC DNA]</scope>
    <source>
        <strain evidence="10">AMDSBA3</strain>
    </source>
</reference>
<keyword evidence="8" id="KW-0732">Signal</keyword>
<feature type="chain" id="PRO_5015761178" evidence="8">
    <location>
        <begin position="28"/>
        <end position="905"/>
    </location>
</feature>
<dbReference type="InterPro" id="IPR015366">
    <property type="entry name" value="S53_propep"/>
</dbReference>
<evidence type="ECO:0000259" key="9">
    <source>
        <dbReference type="PROSITE" id="PS51695"/>
    </source>
</evidence>
<evidence type="ECO:0000256" key="2">
    <source>
        <dbReference type="ARBA" id="ARBA00022670"/>
    </source>
</evidence>
<keyword evidence="5" id="KW-0720">Serine protease</keyword>
<dbReference type="SUPFAM" id="SSF54897">
    <property type="entry name" value="Protease propeptides/inhibitors"/>
    <property type="match status" value="1"/>
</dbReference>
<comment type="cofactor">
    <cofactor evidence="1">
        <name>Ca(2+)</name>
        <dbReference type="ChEBI" id="CHEBI:29108"/>
    </cofactor>
</comment>
<proteinExistence type="predicted"/>
<dbReference type="InterPro" id="IPR030400">
    <property type="entry name" value="Sedolisin_dom"/>
</dbReference>
<comment type="caution">
    <text evidence="10">The sequence shown here is derived from an EMBL/GenBank/DDBJ whole genome shotgun (WGS) entry which is preliminary data.</text>
</comment>
<sequence length="905" mass="95820">MSIRPYRLLVLCIGAISLLLMSSVTDAAPTPAVMYQPGRFLLPSTPAYRSDAVTHDLQVITSSHRAHTVDVVVDSRRRIEALTAYANATANRMSPLFHRFLSPRELDQRFGPTPTMLSQAESRMKAAGWRVLSHDGMVVTARVPAASARPGLPVSPDIWSMTGFQPHGLIRNASSIAPMPVVVHQDARLAQTLVSVRTSAASLSGEDFNQPPVVVQQTTEANGDVVSIMSWNSLVRSSVPTGLPINLFVTVQDSDGNFLPIENVDNLDDSNGSLVSYGTAAMPDSSNTLWQVPIAAWQDIAPGDLFTLQVVLTGGVKLNAGFPLPAFTGPATVLTPLDAQQLNELSGLPQMPRNPGGIALFAIGSPPSVKNLQLYLAQNSPATPVPKVDFEYENGATASEYGATGDSQESQLDLEAAAGAAPGATIYDYIYPENDSNDPLIAFLTDLSQQNTAKIASLSYGFFGENLTTLSTLMSALTAEGITVLEASGDQGAWNAGSDPGPVGLSSLEQIPSVLSVGGVNLAAPAKTSTSGNTVSIDGPVIADAWGGDFLNGIPVAVAQAYTNQNAASSGGYSNTIPIPSWQTAFLPAGAPGFGVPIIASLAGYPGMSGYLQGQNVIFGGTSLAAPLTAGWLDDVEANLNLTHYGLGDINPLIFHAATSVPNLFNQVLWGQDGVYSVTNTQPGSWNPLVGLGLIDWGQFLLDYDGLVPNASTAVSLTVNPRVMVGHSESITAYVRGIENPLFRFLYRSPQTGAWTVSGPFATPQSYSFVPVVPGVYDVLVQVRAADGRIFTARQSFLVWTSAPMVSALTVKTSAPTHVLRAGDSWTIVAHALDSGTHPEYQFRLAGTGISAHIIQGWTTKPVLVLKHLRVGTYAVTVDALDRVEVEHHDWAAMFRETVRATVRP</sequence>
<dbReference type="PROSITE" id="PS51695">
    <property type="entry name" value="SEDOLISIN"/>
    <property type="match status" value="1"/>
</dbReference>
<keyword evidence="7" id="KW-0865">Zymogen</keyword>
<dbReference type="Pfam" id="PF09286">
    <property type="entry name" value="Pro-kuma_activ"/>
    <property type="match status" value="1"/>
</dbReference>
<dbReference type="GO" id="GO:0006508">
    <property type="term" value="P:proteolysis"/>
    <property type="evidence" value="ECO:0007669"/>
    <property type="project" value="UniProtKB-KW"/>
</dbReference>
<evidence type="ECO:0000256" key="1">
    <source>
        <dbReference type="ARBA" id="ARBA00001913"/>
    </source>
</evidence>
<dbReference type="PANTHER" id="PTHR14218">
    <property type="entry name" value="PROTEASE S8 TRIPEPTIDYL PEPTIDASE I CLN2"/>
    <property type="match status" value="1"/>
</dbReference>
<dbReference type="Gene3D" id="3.40.50.200">
    <property type="entry name" value="Peptidase S8/S53 domain"/>
    <property type="match status" value="1"/>
</dbReference>
<evidence type="ECO:0000256" key="7">
    <source>
        <dbReference type="ARBA" id="ARBA00023145"/>
    </source>
</evidence>
<dbReference type="EMBL" id="PXYV01000049">
    <property type="protein sequence ID" value="PSR20849.1"/>
    <property type="molecule type" value="Genomic_DNA"/>
</dbReference>
<dbReference type="GO" id="GO:0046872">
    <property type="term" value="F:metal ion binding"/>
    <property type="evidence" value="ECO:0007669"/>
    <property type="project" value="UniProtKB-KW"/>
</dbReference>
<dbReference type="PROSITE" id="PS00138">
    <property type="entry name" value="SUBTILASE_SER"/>
    <property type="match status" value="1"/>
</dbReference>
<keyword evidence="6" id="KW-0106">Calcium</keyword>
<dbReference type="InterPro" id="IPR036852">
    <property type="entry name" value="Peptidase_S8/S53_dom_sf"/>
</dbReference>